<dbReference type="RefSeq" id="WP_329073896.1">
    <property type="nucleotide sequence ID" value="NZ_CP109389.1"/>
</dbReference>
<protein>
    <submittedName>
        <fullName evidence="1">Uncharacterized protein</fullName>
    </submittedName>
</protein>
<gene>
    <name evidence="1" type="ORF">OG442_01455</name>
</gene>
<reference evidence="1" key="1">
    <citation type="submission" date="2022-10" db="EMBL/GenBank/DDBJ databases">
        <title>The complete genomes of actinobacterial strains from the NBC collection.</title>
        <authorList>
            <person name="Joergensen T.S."/>
            <person name="Alvarez Arevalo M."/>
            <person name="Sterndorff E.B."/>
            <person name="Faurdal D."/>
            <person name="Vuksanovic O."/>
            <person name="Mourched A.-S."/>
            <person name="Charusanti P."/>
            <person name="Shaw S."/>
            <person name="Blin K."/>
            <person name="Weber T."/>
        </authorList>
    </citation>
    <scope>NUCLEOTIDE SEQUENCE</scope>
    <source>
        <strain evidence="1">NBC_01432</strain>
    </source>
</reference>
<evidence type="ECO:0000313" key="1">
    <source>
        <dbReference type="EMBL" id="WUX50328.1"/>
    </source>
</evidence>
<dbReference type="Proteomes" id="UP001432209">
    <property type="component" value="Chromosome"/>
</dbReference>
<keyword evidence="2" id="KW-1185">Reference proteome</keyword>
<evidence type="ECO:0000313" key="2">
    <source>
        <dbReference type="Proteomes" id="UP001432209"/>
    </source>
</evidence>
<sequence length="79" mass="8606">MGIEQLMGKLGRSDVTVILKVDGERMAEGGESLTLVMSGPGPGEQGFVRAESSSLTDCPEQGFMRLRARSGDWEWMTEI</sequence>
<organism evidence="1 2">
    <name type="scientific">Streptomyces niveus</name>
    <name type="common">Streptomyces spheroides</name>
    <dbReference type="NCBI Taxonomy" id="193462"/>
    <lineage>
        <taxon>Bacteria</taxon>
        <taxon>Bacillati</taxon>
        <taxon>Actinomycetota</taxon>
        <taxon>Actinomycetes</taxon>
        <taxon>Kitasatosporales</taxon>
        <taxon>Streptomycetaceae</taxon>
        <taxon>Streptomyces</taxon>
    </lineage>
</organism>
<proteinExistence type="predicted"/>
<accession>A0ABZ1ZZ15</accession>
<dbReference type="EMBL" id="CP109495">
    <property type="protein sequence ID" value="WUX50328.1"/>
    <property type="molecule type" value="Genomic_DNA"/>
</dbReference>
<name>A0ABZ1ZZ15_STRNV</name>